<dbReference type="SUPFAM" id="SSF53756">
    <property type="entry name" value="UDP-Glycosyltransferase/glycogen phosphorylase"/>
    <property type="match status" value="1"/>
</dbReference>
<protein>
    <submittedName>
        <fullName evidence="1">Lipid-A-disaccharide synthase-related protein</fullName>
    </submittedName>
</protein>
<dbReference type="Proteomes" id="UP001065613">
    <property type="component" value="Chromosome"/>
</dbReference>
<organism evidence="1">
    <name type="scientific">Woronichinia naegeliana WA131</name>
    <dbReference type="NCBI Taxonomy" id="2824559"/>
    <lineage>
        <taxon>Bacteria</taxon>
        <taxon>Bacillati</taxon>
        <taxon>Cyanobacteriota</taxon>
        <taxon>Cyanophyceae</taxon>
        <taxon>Synechococcales</taxon>
        <taxon>Coelosphaeriaceae</taxon>
        <taxon>Woronichinia</taxon>
    </lineage>
</organism>
<dbReference type="InterPro" id="IPR019994">
    <property type="entry name" value="Lipid-A-disac_synthase-rel_put"/>
</dbReference>
<dbReference type="PANTHER" id="PTHR39517">
    <property type="entry name" value="SLL0192 PROTEIN"/>
    <property type="match status" value="1"/>
</dbReference>
<sequence length="416" mass="45981">MIKLLILSNGHGEDAIAARIVEQLLAANQSSPASWELAVLPLVGEGHAYAHLPVSILGATQVMPSGGFIYMDSRQLWRDLQGGLISLTGKQYNLIRDWAKSGGKILAVGDIVPLFFAWLSGAEYTFVGTAKSEYYVRDEKGWLAPSSWLTRQFGSVYFPWERWLMNRPHCRAVFPRDELTSQILQSFSIPALALGNPMMDGLDLPTWLPSVTEPPQPQKILLLPGSRPPEAFHNWELILQAVQELIVSHQNQAWCFLAAIAPHLSLDPFQDRLYSQGWQCLSQPELPVHDPQALGFQRGVNKLVLCQGAYADCLHQSQTAIAMAGTATEQFVGLGKPVFSFPGIGPQFTPHFARQQSYLLGPSVILLETPQQIAAILPKILSNSTQLKQIQENGFHRLGKPGAAARITHQLAKIWT</sequence>
<dbReference type="PANTHER" id="PTHR39517:SF1">
    <property type="entry name" value="LIPID-A-DISACCHARIDE SYNTHASE"/>
    <property type="match status" value="1"/>
</dbReference>
<accession>A0A977KZ79</accession>
<dbReference type="AlphaFoldDB" id="A0A977KZ79"/>
<dbReference type="KEGG" id="wna:KA717_39350"/>
<proteinExistence type="predicted"/>
<dbReference type="NCBIfam" id="TIGR03492">
    <property type="entry name" value="lipid-A-disaccharide synthase-related protein"/>
    <property type="match status" value="1"/>
</dbReference>
<reference evidence="1" key="1">
    <citation type="submission" date="2021-04" db="EMBL/GenBank/DDBJ databases">
        <title>Genome sequence of Woronichinia naegeliana from Washington state freshwater lake bloom.</title>
        <authorList>
            <person name="Dreher T.W."/>
        </authorList>
    </citation>
    <scope>NUCLEOTIDE SEQUENCE</scope>
    <source>
        <strain evidence="1">WA131</strain>
    </source>
</reference>
<evidence type="ECO:0000313" key="1">
    <source>
        <dbReference type="EMBL" id="UXE61340.1"/>
    </source>
</evidence>
<dbReference type="EMBL" id="CP073041">
    <property type="protein sequence ID" value="UXE61340.1"/>
    <property type="molecule type" value="Genomic_DNA"/>
</dbReference>
<name>A0A977KZ79_9CYAN</name>
<gene>
    <name evidence="1" type="ORF">KA717_39350</name>
</gene>